<reference evidence="2" key="1">
    <citation type="submission" date="2018-05" db="EMBL/GenBank/DDBJ databases">
        <authorList>
            <person name="Lanie J.A."/>
            <person name="Ng W.-L."/>
            <person name="Kazmierczak K.M."/>
            <person name="Andrzejewski T.M."/>
            <person name="Davidsen T.M."/>
            <person name="Wayne K.J."/>
            <person name="Tettelin H."/>
            <person name="Glass J.I."/>
            <person name="Rusch D."/>
            <person name="Podicherti R."/>
            <person name="Tsui H.-C.T."/>
            <person name="Winkler M.E."/>
        </authorList>
    </citation>
    <scope>NUCLEOTIDE SEQUENCE</scope>
</reference>
<name>A0A382ZGC3_9ZZZZ</name>
<proteinExistence type="predicted"/>
<dbReference type="AlphaFoldDB" id="A0A382ZGC3"/>
<evidence type="ECO:0000259" key="1">
    <source>
        <dbReference type="Pfam" id="PF04892"/>
    </source>
</evidence>
<dbReference type="InterPro" id="IPR006976">
    <property type="entry name" value="VanZ-like"/>
</dbReference>
<dbReference type="Pfam" id="PF04892">
    <property type="entry name" value="VanZ"/>
    <property type="match status" value="1"/>
</dbReference>
<accession>A0A382ZGC3</accession>
<organism evidence="2">
    <name type="scientific">marine metagenome</name>
    <dbReference type="NCBI Taxonomy" id="408172"/>
    <lineage>
        <taxon>unclassified sequences</taxon>
        <taxon>metagenomes</taxon>
        <taxon>ecological metagenomes</taxon>
    </lineage>
</organism>
<dbReference type="EMBL" id="UINC01183149">
    <property type="protein sequence ID" value="SVD93748.1"/>
    <property type="molecule type" value="Genomic_DNA"/>
</dbReference>
<feature type="domain" description="VanZ-like" evidence="1">
    <location>
        <begin position="14"/>
        <end position="96"/>
    </location>
</feature>
<dbReference type="NCBIfam" id="NF037970">
    <property type="entry name" value="vanZ_1"/>
    <property type="match status" value="1"/>
</dbReference>
<gene>
    <name evidence="2" type="ORF">METZ01_LOCUS446602</name>
</gene>
<evidence type="ECO:0000313" key="2">
    <source>
        <dbReference type="EMBL" id="SVD93748.1"/>
    </source>
</evidence>
<sequence length="103" mass="11806">MVLILSISAIPTNTIPALGFRHADKVAHFFEYSILGFLAVQSFKPLNGYNLFYIIFSGFIFGAFDEWWQSFISDRCTSLFDMLSDNFGMLLSSIFFYKSSNEQ</sequence>
<protein>
    <recommendedName>
        <fullName evidence="1">VanZ-like domain-containing protein</fullName>
    </recommendedName>
</protein>